<proteinExistence type="predicted"/>
<dbReference type="Pfam" id="PF00069">
    <property type="entry name" value="Pkinase"/>
    <property type="match status" value="1"/>
</dbReference>
<dbReference type="SMART" id="SM00220">
    <property type="entry name" value="S_TKc"/>
    <property type="match status" value="1"/>
</dbReference>
<evidence type="ECO:0000313" key="3">
    <source>
        <dbReference type="Proteomes" id="UP000501346"/>
    </source>
</evidence>
<dbReference type="EMBL" id="CP048987">
    <property type="protein sequence ID" value="QID79303.1"/>
    <property type="molecule type" value="Genomic_DNA"/>
</dbReference>
<gene>
    <name evidence="2" type="primary">CAK1_1</name>
    <name evidence="2" type="ORF">GRS66_001555</name>
</gene>
<dbReference type="PROSITE" id="PS50011">
    <property type="entry name" value="PROTEIN_KINASE_DOM"/>
    <property type="match status" value="1"/>
</dbReference>
<reference evidence="2 3" key="1">
    <citation type="journal article" date="2019" name="BMC Genomics">
        <title>Chromosome level assembly and comparative genome analysis confirm lager-brewing yeasts originated from a single hybridization.</title>
        <authorList>
            <person name="Salazar A.N."/>
            <person name="Gorter de Vries A.R."/>
            <person name="van den Broek M."/>
            <person name="Brouwers N."/>
            <person name="de la Torre Cortes P."/>
            <person name="Kuijpers N.G.A."/>
            <person name="Daran J.G."/>
            <person name="Abeel T."/>
        </authorList>
    </citation>
    <scope>NUCLEOTIDE SEQUENCE [LARGE SCALE GENOMIC DNA]</scope>
    <source>
        <strain evidence="2 3">CBS 1483</strain>
    </source>
</reference>
<evidence type="ECO:0000313" key="2">
    <source>
        <dbReference type="EMBL" id="QID79303.1"/>
    </source>
</evidence>
<accession>A0A6C1DRU5</accession>
<dbReference type="GO" id="GO:0004674">
    <property type="term" value="F:protein serine/threonine kinase activity"/>
    <property type="evidence" value="ECO:0007669"/>
    <property type="project" value="TreeGrafter"/>
</dbReference>
<dbReference type="GO" id="GO:0005524">
    <property type="term" value="F:ATP binding"/>
    <property type="evidence" value="ECO:0007669"/>
    <property type="project" value="InterPro"/>
</dbReference>
<dbReference type="OrthoDB" id="413582at2759"/>
<dbReference type="Proteomes" id="UP000501346">
    <property type="component" value="Chromosome ScVI"/>
</dbReference>
<protein>
    <submittedName>
        <fullName evidence="2">Cyclin-dependent kinase-activating kinase</fullName>
    </submittedName>
</protein>
<dbReference type="Gene3D" id="1.10.510.10">
    <property type="entry name" value="Transferase(Phosphotransferase) domain 1"/>
    <property type="match status" value="1"/>
</dbReference>
<dbReference type="SUPFAM" id="SSF56112">
    <property type="entry name" value="Protein kinase-like (PK-like)"/>
    <property type="match status" value="1"/>
</dbReference>
<dbReference type="PROSITE" id="PS00108">
    <property type="entry name" value="PROTEIN_KINASE_ST"/>
    <property type="match status" value="1"/>
</dbReference>
<dbReference type="GO" id="GO:0044773">
    <property type="term" value="P:mitotic DNA damage checkpoint signaling"/>
    <property type="evidence" value="ECO:0007669"/>
    <property type="project" value="TreeGrafter"/>
</dbReference>
<dbReference type="AlphaFoldDB" id="A0A6C1DRU5"/>
<dbReference type="InterPro" id="IPR011009">
    <property type="entry name" value="Kinase-like_dom_sf"/>
</dbReference>
<name>A0A6C1DRU5_SACPS</name>
<dbReference type="InterPro" id="IPR000719">
    <property type="entry name" value="Prot_kinase_dom"/>
</dbReference>
<dbReference type="PANTHER" id="PTHR44167:SF24">
    <property type="entry name" value="SERINE_THREONINE-PROTEIN KINASE CHK2"/>
    <property type="match status" value="1"/>
</dbReference>
<dbReference type="PANTHER" id="PTHR44167">
    <property type="entry name" value="OVARIAN-SPECIFIC SERINE/THREONINE-PROTEIN KINASE LOK-RELATED"/>
    <property type="match status" value="1"/>
</dbReference>
<sequence>MKLDSIDITHCQLVKSTRTARIYRSDTYAIKCLALDFDIPPHNAKFEVSILNKLGNKCKHILPLLESKATDNNDLLLLFPFEEMNLYEFMQMHYKRDRRKKNPYYDLLNPSIPIVADPPVQKYTNQLDVNRYSLSFFWQMVEGIAFLHENKIIHRDIKPQNIMLTNNTSTVSPKLYIIDFGISYDMANNSQTSAEPMDSKVTDISTGIYKAPEVLFGVKCYDGGVDVWSLLIIISQWFQRETSRMGHVPAMIDDGSDDMNSDGSDFRLICSIFEKLGIPSIQKWEEVAQHGSVDAFVGMFGADGDGKYVLDQEKDVQISIVERNMPRLDEIADVKVKQKFINCILGMVSFSPNERWSCQRILQELEKP</sequence>
<keyword evidence="2" id="KW-0808">Transferase</keyword>
<evidence type="ECO:0000259" key="1">
    <source>
        <dbReference type="PROSITE" id="PS50011"/>
    </source>
</evidence>
<keyword evidence="3" id="KW-1185">Reference proteome</keyword>
<dbReference type="InterPro" id="IPR008271">
    <property type="entry name" value="Ser/Thr_kinase_AS"/>
</dbReference>
<dbReference type="FunFam" id="1.10.510.10:FF:001199">
    <property type="entry name" value="Cyclin-dependent kinase-activating kinase"/>
    <property type="match status" value="1"/>
</dbReference>
<feature type="domain" description="Protein kinase" evidence="1">
    <location>
        <begin position="1"/>
        <end position="368"/>
    </location>
</feature>
<keyword evidence="2" id="KW-0418">Kinase</keyword>
<organism evidence="2 3">
    <name type="scientific">Saccharomyces pastorianus</name>
    <name type="common">Lager yeast</name>
    <name type="synonym">Saccharomyces cerevisiae x Saccharomyces eubayanus</name>
    <dbReference type="NCBI Taxonomy" id="27292"/>
    <lineage>
        <taxon>Eukaryota</taxon>
        <taxon>Fungi</taxon>
        <taxon>Dikarya</taxon>
        <taxon>Ascomycota</taxon>
        <taxon>Saccharomycotina</taxon>
        <taxon>Saccharomycetes</taxon>
        <taxon>Saccharomycetales</taxon>
        <taxon>Saccharomycetaceae</taxon>
        <taxon>Saccharomyces</taxon>
    </lineage>
</organism>
<dbReference type="GO" id="GO:0005634">
    <property type="term" value="C:nucleus"/>
    <property type="evidence" value="ECO:0007669"/>
    <property type="project" value="TreeGrafter"/>
</dbReference>